<sequence length="99" mass="11156">MEESILLWTDASGYQVTPTFVYETVIQHTTGVCGGNACIRNTRIPVWTLVSLHSQGATDNELLEDYPSLIQRDLDAAWAYYQHHKDEIDQAIAAQDDDD</sequence>
<dbReference type="EMBL" id="JSZA02000377">
    <property type="protein sequence ID" value="TGO01932.1"/>
    <property type="molecule type" value="Genomic_DNA"/>
</dbReference>
<gene>
    <name evidence="1" type="ORF">PN36_34175</name>
</gene>
<dbReference type="InterPro" id="IPR007367">
    <property type="entry name" value="DUF433"/>
</dbReference>
<dbReference type="PANTHER" id="PTHR34849:SF4">
    <property type="entry name" value="SLR1209 PROTEIN"/>
    <property type="match status" value="1"/>
</dbReference>
<comment type="caution">
    <text evidence="1">The sequence shown here is derived from an EMBL/GenBank/DDBJ whole genome shotgun (WGS) entry which is preliminary data.</text>
</comment>
<dbReference type="Proteomes" id="UP000030428">
    <property type="component" value="Unassembled WGS sequence"/>
</dbReference>
<proteinExistence type="predicted"/>
<dbReference type="Gene3D" id="1.10.10.10">
    <property type="entry name" value="Winged helix-like DNA-binding domain superfamily/Winged helix DNA-binding domain"/>
    <property type="match status" value="1"/>
</dbReference>
<accession>A0A4E0QWB9</accession>
<evidence type="ECO:0000313" key="1">
    <source>
        <dbReference type="EMBL" id="TGO01932.1"/>
    </source>
</evidence>
<dbReference type="Pfam" id="PF04255">
    <property type="entry name" value="DUF433"/>
    <property type="match status" value="1"/>
</dbReference>
<dbReference type="InterPro" id="IPR036388">
    <property type="entry name" value="WH-like_DNA-bd_sf"/>
</dbReference>
<evidence type="ECO:0008006" key="3">
    <source>
        <dbReference type="Google" id="ProtNLM"/>
    </source>
</evidence>
<dbReference type="PANTHER" id="PTHR34849">
    <property type="entry name" value="SSL5025 PROTEIN"/>
    <property type="match status" value="1"/>
</dbReference>
<dbReference type="InterPro" id="IPR009057">
    <property type="entry name" value="Homeodomain-like_sf"/>
</dbReference>
<dbReference type="SUPFAM" id="SSF46689">
    <property type="entry name" value="Homeodomain-like"/>
    <property type="match status" value="1"/>
</dbReference>
<dbReference type="AlphaFoldDB" id="A0A4E0QWB9"/>
<organism evidence="1 2">
    <name type="scientific">Candidatus Thiomargarita nelsonii</name>
    <dbReference type="NCBI Taxonomy" id="1003181"/>
    <lineage>
        <taxon>Bacteria</taxon>
        <taxon>Pseudomonadati</taxon>
        <taxon>Pseudomonadota</taxon>
        <taxon>Gammaproteobacteria</taxon>
        <taxon>Thiotrichales</taxon>
        <taxon>Thiotrichaceae</taxon>
        <taxon>Thiomargarita</taxon>
    </lineage>
</organism>
<name>A0A4E0QWB9_9GAMM</name>
<evidence type="ECO:0000313" key="2">
    <source>
        <dbReference type="Proteomes" id="UP000030428"/>
    </source>
</evidence>
<reference evidence="1 2" key="1">
    <citation type="journal article" date="2016" name="Front. Microbiol.">
        <title>Single-Cell (Meta-)Genomics of a Dimorphic Candidatus Thiomargarita nelsonii Reveals Genomic Plasticity.</title>
        <authorList>
            <person name="Flood B.E."/>
            <person name="Fliss P."/>
            <person name="Jones D.S."/>
            <person name="Dick G.J."/>
            <person name="Jain S."/>
            <person name="Kaster A.K."/>
            <person name="Winkel M."/>
            <person name="Mussmann M."/>
            <person name="Bailey J."/>
        </authorList>
    </citation>
    <scope>NUCLEOTIDE SEQUENCE [LARGE SCALE GENOMIC DNA]</scope>
    <source>
        <strain evidence="1">Hydrate Ridge</strain>
    </source>
</reference>
<protein>
    <recommendedName>
        <fullName evidence="3">Protein containing DUF433</fullName>
    </recommendedName>
</protein>
<keyword evidence="2" id="KW-1185">Reference proteome</keyword>